<evidence type="ECO:0000259" key="1">
    <source>
        <dbReference type="PROSITE" id="PS50097"/>
    </source>
</evidence>
<protein>
    <recommendedName>
        <fullName evidence="1">BTB domain-containing protein</fullName>
    </recommendedName>
</protein>
<dbReference type="SMART" id="SM00225">
    <property type="entry name" value="BTB"/>
    <property type="match status" value="1"/>
</dbReference>
<dbReference type="PANTHER" id="PTHR24410">
    <property type="entry name" value="HL07962P-RELATED"/>
    <property type="match status" value="1"/>
</dbReference>
<accession>A0A1J4KNG3</accession>
<dbReference type="InterPro" id="IPR051481">
    <property type="entry name" value="BTB-POZ/Galectin-3-binding"/>
</dbReference>
<evidence type="ECO:0000313" key="2">
    <source>
        <dbReference type="EMBL" id="OHT10933.1"/>
    </source>
</evidence>
<dbReference type="InterPro" id="IPR000210">
    <property type="entry name" value="BTB/POZ_dom"/>
</dbReference>
<comment type="caution">
    <text evidence="2">The sequence shown here is derived from an EMBL/GenBank/DDBJ whole genome shotgun (WGS) entry which is preliminary data.</text>
</comment>
<evidence type="ECO:0000313" key="3">
    <source>
        <dbReference type="Proteomes" id="UP000179807"/>
    </source>
</evidence>
<name>A0A1J4KNG3_9EUKA</name>
<gene>
    <name evidence="2" type="ORF">TRFO_19622</name>
</gene>
<dbReference type="RefSeq" id="XP_068364069.1">
    <property type="nucleotide sequence ID" value="XM_068500901.1"/>
</dbReference>
<dbReference type="OrthoDB" id="6418787at2759"/>
<feature type="domain" description="BTB" evidence="1">
    <location>
        <begin position="24"/>
        <end position="89"/>
    </location>
</feature>
<sequence>MAALESENKLQYRFYDYWKRKIFIDCHIITGHDTIPCHRLILAKNSRYFFQIICSNDKEVKEIEIKFDPGNNLKHVIEYLYSGTIEINQNNLIQFAAIAYYYQIESLISIVDLSLIQFMKKENAIYFLKQCKKLNFNKFNQKFADFFIDVINCMNNEEKQETEHGNSSLLYNLNILNSKKELKIQNIIKYADSELVSLLLNGLPEMPIEEKISTLDLFASYQTSLDSTDQEFLTKVIDFTDENSYKFFIKFKCDWVTNEIQRSMISTILTRRREHIKYYENNLENPNLSIQNSNQFPIQTQDQTLPIGRWSAFAKLTKIFYVDEGCEQFDMIEFIRTLGGSIHPINPVKFGFLNIFHTRPLANIFGGMQIFEEKRYFASNKINSVFPSIEFTFGPKEHFLIHSICLDDVEPVSKTDWKVKKPHSGKTLVSLFRQNSTAFEANLPRPFQENEIGSNSPASVIRLTMVEPNSSGGWIFRFSFPHLIGSFV</sequence>
<dbReference type="SUPFAM" id="SSF54695">
    <property type="entry name" value="POZ domain"/>
    <property type="match status" value="1"/>
</dbReference>
<dbReference type="Pfam" id="PF00651">
    <property type="entry name" value="BTB"/>
    <property type="match status" value="1"/>
</dbReference>
<keyword evidence="3" id="KW-1185">Reference proteome</keyword>
<dbReference type="InterPro" id="IPR011333">
    <property type="entry name" value="SKP1/BTB/POZ_sf"/>
</dbReference>
<dbReference type="GeneID" id="94835605"/>
<reference evidence="2" key="1">
    <citation type="submission" date="2016-10" db="EMBL/GenBank/DDBJ databases">
        <authorList>
            <person name="Benchimol M."/>
            <person name="Almeida L.G."/>
            <person name="Vasconcelos A.T."/>
            <person name="Perreira-Neves A."/>
            <person name="Rosa I.A."/>
            <person name="Tasca T."/>
            <person name="Bogo M.R."/>
            <person name="de Souza W."/>
        </authorList>
    </citation>
    <scope>NUCLEOTIDE SEQUENCE [LARGE SCALE GENOMIC DNA]</scope>
    <source>
        <strain evidence="2">K</strain>
    </source>
</reference>
<dbReference type="VEuPathDB" id="TrichDB:TRFO_19622"/>
<dbReference type="PROSITE" id="PS50097">
    <property type="entry name" value="BTB"/>
    <property type="match status" value="1"/>
</dbReference>
<dbReference type="Gene3D" id="3.30.710.10">
    <property type="entry name" value="Potassium Channel Kv1.1, Chain A"/>
    <property type="match status" value="1"/>
</dbReference>
<organism evidence="2 3">
    <name type="scientific">Tritrichomonas foetus</name>
    <dbReference type="NCBI Taxonomy" id="1144522"/>
    <lineage>
        <taxon>Eukaryota</taxon>
        <taxon>Metamonada</taxon>
        <taxon>Parabasalia</taxon>
        <taxon>Tritrichomonadida</taxon>
        <taxon>Tritrichomonadidae</taxon>
        <taxon>Tritrichomonas</taxon>
    </lineage>
</organism>
<dbReference type="CDD" id="cd18186">
    <property type="entry name" value="BTB_POZ_ZBTB_KLHL-like"/>
    <property type="match status" value="1"/>
</dbReference>
<dbReference type="EMBL" id="MLAK01000598">
    <property type="protein sequence ID" value="OHT10933.1"/>
    <property type="molecule type" value="Genomic_DNA"/>
</dbReference>
<dbReference type="Proteomes" id="UP000179807">
    <property type="component" value="Unassembled WGS sequence"/>
</dbReference>
<dbReference type="AlphaFoldDB" id="A0A1J4KNG3"/>
<dbReference type="PANTHER" id="PTHR24410:SF23">
    <property type="entry name" value="BTB DOMAIN-CONTAINING PROTEIN-RELATED"/>
    <property type="match status" value="1"/>
</dbReference>
<proteinExistence type="predicted"/>